<dbReference type="InterPro" id="IPR013087">
    <property type="entry name" value="Znf_C2H2_type"/>
</dbReference>
<organism evidence="12 13">
    <name type="scientific">Varroa destructor</name>
    <name type="common">Honeybee mite</name>
    <dbReference type="NCBI Taxonomy" id="109461"/>
    <lineage>
        <taxon>Eukaryota</taxon>
        <taxon>Metazoa</taxon>
        <taxon>Ecdysozoa</taxon>
        <taxon>Arthropoda</taxon>
        <taxon>Chelicerata</taxon>
        <taxon>Arachnida</taxon>
        <taxon>Acari</taxon>
        <taxon>Parasitiformes</taxon>
        <taxon>Mesostigmata</taxon>
        <taxon>Gamasina</taxon>
        <taxon>Dermanyssoidea</taxon>
        <taxon>Varroidae</taxon>
        <taxon>Varroa</taxon>
    </lineage>
</organism>
<dbReference type="RefSeq" id="XP_022669204.1">
    <property type="nucleotide sequence ID" value="XM_022813469.1"/>
</dbReference>
<evidence type="ECO:0000256" key="5">
    <source>
        <dbReference type="ARBA" id="ARBA00022833"/>
    </source>
</evidence>
<dbReference type="OrthoDB" id="10578987at2759"/>
<comment type="subcellular location">
    <subcellularLocation>
        <location evidence="1">Nucleus</location>
    </subcellularLocation>
</comment>
<dbReference type="PROSITE" id="PS00028">
    <property type="entry name" value="ZINC_FINGER_C2H2_1"/>
    <property type="match status" value="2"/>
</dbReference>
<accession>A0A7M7KQA9</accession>
<keyword evidence="13" id="KW-1185">Reference proteome</keyword>
<feature type="domain" description="C2H2-type" evidence="11">
    <location>
        <begin position="103"/>
        <end position="127"/>
    </location>
</feature>
<dbReference type="InParanoid" id="A0A7M7KQA9"/>
<keyword evidence="3" id="KW-0677">Repeat</keyword>
<evidence type="ECO:0000313" key="13">
    <source>
        <dbReference type="Proteomes" id="UP000594260"/>
    </source>
</evidence>
<dbReference type="Proteomes" id="UP000594260">
    <property type="component" value="Unplaced"/>
</dbReference>
<dbReference type="AlphaFoldDB" id="A0A7M7KQA9"/>
<feature type="domain" description="C2H2-type" evidence="11">
    <location>
        <begin position="188"/>
        <end position="217"/>
    </location>
</feature>
<dbReference type="InterPro" id="IPR041697">
    <property type="entry name" value="Znf-C2H2_11"/>
</dbReference>
<name>A0A7M7KQA9_VARDE</name>
<dbReference type="EnsemblMetazoa" id="XM_022813469">
    <property type="protein sequence ID" value="XP_022669204"/>
    <property type="gene ID" value="LOC111253694"/>
</dbReference>
<dbReference type="SMART" id="SM00355">
    <property type="entry name" value="ZnF_C2H2"/>
    <property type="match status" value="3"/>
</dbReference>
<evidence type="ECO:0000256" key="3">
    <source>
        <dbReference type="ARBA" id="ARBA00022737"/>
    </source>
</evidence>
<dbReference type="KEGG" id="vde:111253694"/>
<evidence type="ECO:0000256" key="4">
    <source>
        <dbReference type="ARBA" id="ARBA00022771"/>
    </source>
</evidence>
<keyword evidence="8" id="KW-0804">Transcription</keyword>
<keyword evidence="5" id="KW-0862">Zinc</keyword>
<sequence>MVLPIPDQVVTPTAVSSRLFSKGWWRKILHRNSVDHTRVVNSIPNSMSDQLRSKSKKPGRISRVSLFPIHFMKVTDKGDSNLENLPNTPTQDTVRFSRAKKEIKCSDCGRKFNSDLVIYQHCRIEHADTFVITRCCNSQFYTFHAIASHSIYGHHGQYVCIRCHEYFEPNLFADHLAKHGVNGVSRWIFCNECGQCFTSNSDAVGHLKEEQHTHRYPCTSKSSLVPLPLVYECRKDGIKSGLSSGRVPSVVPCFPVSASTKCLFATLWNL</sequence>
<keyword evidence="7" id="KW-0238">DNA-binding</keyword>
<reference evidence="12" key="1">
    <citation type="submission" date="2021-01" db="UniProtKB">
        <authorList>
            <consortium name="EnsemblMetazoa"/>
        </authorList>
    </citation>
    <scope>IDENTIFICATION</scope>
</reference>
<evidence type="ECO:0000256" key="6">
    <source>
        <dbReference type="ARBA" id="ARBA00023015"/>
    </source>
</evidence>
<evidence type="ECO:0000256" key="2">
    <source>
        <dbReference type="ARBA" id="ARBA00022723"/>
    </source>
</evidence>
<dbReference type="GeneID" id="111253694"/>
<proteinExistence type="predicted"/>
<dbReference type="PROSITE" id="PS50157">
    <property type="entry name" value="ZINC_FINGER_C2H2_2"/>
    <property type="match status" value="2"/>
</dbReference>
<keyword evidence="4 10" id="KW-0863">Zinc-finger</keyword>
<evidence type="ECO:0000259" key="11">
    <source>
        <dbReference type="PROSITE" id="PS50157"/>
    </source>
</evidence>
<evidence type="ECO:0000256" key="10">
    <source>
        <dbReference type="PROSITE-ProRule" id="PRU00042"/>
    </source>
</evidence>
<keyword evidence="6" id="KW-0805">Transcription regulation</keyword>
<keyword evidence="9" id="KW-0539">Nucleus</keyword>
<keyword evidence="2" id="KW-0479">Metal-binding</keyword>
<dbReference type="GO" id="GO:0008270">
    <property type="term" value="F:zinc ion binding"/>
    <property type="evidence" value="ECO:0007669"/>
    <property type="project" value="UniProtKB-KW"/>
</dbReference>
<dbReference type="GO" id="GO:0005634">
    <property type="term" value="C:nucleus"/>
    <property type="evidence" value="ECO:0007669"/>
    <property type="project" value="UniProtKB-SubCell"/>
</dbReference>
<dbReference type="Pfam" id="PF16622">
    <property type="entry name" value="zf-C2H2_11"/>
    <property type="match status" value="1"/>
</dbReference>
<evidence type="ECO:0000256" key="9">
    <source>
        <dbReference type="ARBA" id="ARBA00023242"/>
    </source>
</evidence>
<dbReference type="GO" id="GO:0003677">
    <property type="term" value="F:DNA binding"/>
    <property type="evidence" value="ECO:0007669"/>
    <property type="project" value="UniProtKB-KW"/>
</dbReference>
<evidence type="ECO:0000256" key="1">
    <source>
        <dbReference type="ARBA" id="ARBA00004123"/>
    </source>
</evidence>
<protein>
    <recommendedName>
        <fullName evidence="11">C2H2-type domain-containing protein</fullName>
    </recommendedName>
</protein>
<evidence type="ECO:0000313" key="12">
    <source>
        <dbReference type="EnsemblMetazoa" id="XP_022669204"/>
    </source>
</evidence>
<evidence type="ECO:0000256" key="7">
    <source>
        <dbReference type="ARBA" id="ARBA00023125"/>
    </source>
</evidence>
<evidence type="ECO:0000256" key="8">
    <source>
        <dbReference type="ARBA" id="ARBA00023163"/>
    </source>
</evidence>